<protein>
    <submittedName>
        <fullName evidence="1">Uncharacterized protein</fullName>
    </submittedName>
</protein>
<dbReference type="AlphaFoldDB" id="A0A4Q4TV36"/>
<name>A0A4Q4TV36_9PEZI</name>
<comment type="caution">
    <text evidence="1">The sequence shown here is derived from an EMBL/GenBank/DDBJ whole genome shotgun (WGS) entry which is preliminary data.</text>
</comment>
<sequence>MSALCKPQNRPRGGSKAYEASITNLDAGGKVEWGFCASLRKGHSPEPYDKAVGRDMNPHNREIILRERETHGLVYGIDEVDDDLLAPIRADEGVEQVNQVQKGGFAGYATRNVALPQDVAESTEWLEKRRPFPST</sequence>
<keyword evidence="2" id="KW-1185">Reference proteome</keyword>
<dbReference type="Proteomes" id="UP000293360">
    <property type="component" value="Unassembled WGS sequence"/>
</dbReference>
<proteinExistence type="predicted"/>
<dbReference type="OrthoDB" id="5361173at2759"/>
<dbReference type="EMBL" id="QJNU01000014">
    <property type="protein sequence ID" value="RYP10698.1"/>
    <property type="molecule type" value="Genomic_DNA"/>
</dbReference>
<organism evidence="1 2">
    <name type="scientific">Monosporascus ibericus</name>
    <dbReference type="NCBI Taxonomy" id="155417"/>
    <lineage>
        <taxon>Eukaryota</taxon>
        <taxon>Fungi</taxon>
        <taxon>Dikarya</taxon>
        <taxon>Ascomycota</taxon>
        <taxon>Pezizomycotina</taxon>
        <taxon>Sordariomycetes</taxon>
        <taxon>Xylariomycetidae</taxon>
        <taxon>Xylariales</taxon>
        <taxon>Xylariales incertae sedis</taxon>
        <taxon>Monosporascus</taxon>
    </lineage>
</organism>
<evidence type="ECO:0000313" key="1">
    <source>
        <dbReference type="EMBL" id="RYP10698.1"/>
    </source>
</evidence>
<gene>
    <name evidence="1" type="ORF">DL764_000488</name>
</gene>
<accession>A0A4Q4TV36</accession>
<evidence type="ECO:0000313" key="2">
    <source>
        <dbReference type="Proteomes" id="UP000293360"/>
    </source>
</evidence>
<reference evidence="1 2" key="1">
    <citation type="submission" date="2018-06" db="EMBL/GenBank/DDBJ databases">
        <title>Complete Genomes of Monosporascus.</title>
        <authorList>
            <person name="Robinson A.J."/>
            <person name="Natvig D.O."/>
        </authorList>
    </citation>
    <scope>NUCLEOTIDE SEQUENCE [LARGE SCALE GENOMIC DNA]</scope>
    <source>
        <strain evidence="1 2">CBS 110550</strain>
    </source>
</reference>